<evidence type="ECO:0000256" key="1">
    <source>
        <dbReference type="ARBA" id="ARBA00022690"/>
    </source>
</evidence>
<dbReference type="Pfam" id="PF16845">
    <property type="entry name" value="SQAPI"/>
    <property type="match status" value="1"/>
</dbReference>
<dbReference type="SMART" id="SM00043">
    <property type="entry name" value="CY"/>
    <property type="match status" value="1"/>
</dbReference>
<evidence type="ECO:0000259" key="4">
    <source>
        <dbReference type="SMART" id="SM00043"/>
    </source>
</evidence>
<evidence type="ECO:0000256" key="2">
    <source>
        <dbReference type="ARBA" id="ARBA00022704"/>
    </source>
</evidence>
<dbReference type="PANTHER" id="PTHR47364">
    <property type="entry name" value="CYSTEINE PROTEINASE INHIBITOR 5"/>
    <property type="match status" value="1"/>
</dbReference>
<protein>
    <recommendedName>
        <fullName evidence="4">Cystatin domain-containing protein</fullName>
    </recommendedName>
</protein>
<comment type="caution">
    <text evidence="5">The sequence shown here is derived from an EMBL/GenBank/DDBJ whole genome shotgun (WGS) entry which is preliminary data.</text>
</comment>
<proteinExistence type="predicted"/>
<evidence type="ECO:0000313" key="5">
    <source>
        <dbReference type="EMBL" id="KAF9611218.1"/>
    </source>
</evidence>
<evidence type="ECO:0000313" key="6">
    <source>
        <dbReference type="Proteomes" id="UP000631114"/>
    </source>
</evidence>
<feature type="chain" id="PRO_5032615114" description="Cystatin domain-containing protein" evidence="3">
    <location>
        <begin position="19"/>
        <end position="138"/>
    </location>
</feature>
<dbReference type="SUPFAM" id="SSF54403">
    <property type="entry name" value="Cystatin/monellin"/>
    <property type="match status" value="1"/>
</dbReference>
<dbReference type="CDD" id="cd00042">
    <property type="entry name" value="CY"/>
    <property type="match status" value="1"/>
</dbReference>
<dbReference type="AlphaFoldDB" id="A0A835I8H8"/>
<dbReference type="InterPro" id="IPR046350">
    <property type="entry name" value="Cystatin_sf"/>
</dbReference>
<keyword evidence="1" id="KW-0646">Protease inhibitor</keyword>
<sequence>MRTQSFLVLVVFFYVTSTFVFHANSAIAPAPNDHKKASPARLGGGGGLGGYKPIEDVKDPHIQDVGKFAVSEYNKQAKTNLRFSNVIKGQMQTVAGINYRLVIAAKKGGATNNYLGEVYERPWEGFMNLTSFRALLRG</sequence>
<keyword evidence="3" id="KW-0732">Signal</keyword>
<feature type="signal peptide" evidence="3">
    <location>
        <begin position="1"/>
        <end position="18"/>
    </location>
</feature>
<gene>
    <name evidence="5" type="ORF">IFM89_027768</name>
</gene>
<dbReference type="Gene3D" id="3.10.450.10">
    <property type="match status" value="1"/>
</dbReference>
<dbReference type="EMBL" id="JADFTS010000004">
    <property type="protein sequence ID" value="KAF9611218.1"/>
    <property type="molecule type" value="Genomic_DNA"/>
</dbReference>
<keyword evidence="2" id="KW-0789">Thiol protease inhibitor</keyword>
<feature type="domain" description="Cystatin" evidence="4">
    <location>
        <begin position="46"/>
        <end position="135"/>
    </location>
</feature>
<dbReference type="Proteomes" id="UP000631114">
    <property type="component" value="Unassembled WGS sequence"/>
</dbReference>
<evidence type="ECO:0000256" key="3">
    <source>
        <dbReference type="SAM" id="SignalP"/>
    </source>
</evidence>
<name>A0A835I8H8_9MAGN</name>
<dbReference type="OrthoDB" id="2016588at2759"/>
<dbReference type="GO" id="GO:0004869">
    <property type="term" value="F:cysteine-type endopeptidase inhibitor activity"/>
    <property type="evidence" value="ECO:0007669"/>
    <property type="project" value="UniProtKB-KW"/>
</dbReference>
<accession>A0A835I8H8</accession>
<keyword evidence="6" id="KW-1185">Reference proteome</keyword>
<dbReference type="InterPro" id="IPR000010">
    <property type="entry name" value="Cystatin_dom"/>
</dbReference>
<reference evidence="5 6" key="1">
    <citation type="submission" date="2020-10" db="EMBL/GenBank/DDBJ databases">
        <title>The Coptis chinensis genome and diversification of protoberbering-type alkaloids.</title>
        <authorList>
            <person name="Wang B."/>
            <person name="Shu S."/>
            <person name="Song C."/>
            <person name="Liu Y."/>
        </authorList>
    </citation>
    <scope>NUCLEOTIDE SEQUENCE [LARGE SCALE GENOMIC DNA]</scope>
    <source>
        <strain evidence="5">HL-2020</strain>
        <tissue evidence="5">Leaf</tissue>
    </source>
</reference>
<organism evidence="5 6">
    <name type="scientific">Coptis chinensis</name>
    <dbReference type="NCBI Taxonomy" id="261450"/>
    <lineage>
        <taxon>Eukaryota</taxon>
        <taxon>Viridiplantae</taxon>
        <taxon>Streptophyta</taxon>
        <taxon>Embryophyta</taxon>
        <taxon>Tracheophyta</taxon>
        <taxon>Spermatophyta</taxon>
        <taxon>Magnoliopsida</taxon>
        <taxon>Ranunculales</taxon>
        <taxon>Ranunculaceae</taxon>
        <taxon>Coptidoideae</taxon>
        <taxon>Coptis</taxon>
    </lineage>
</organism>
<dbReference type="PANTHER" id="PTHR47364:SF2">
    <property type="entry name" value="CYSTEINE PROTEINASE INHIBITOR 5"/>
    <property type="match status" value="1"/>
</dbReference>